<dbReference type="InterPro" id="IPR020612">
    <property type="entry name" value="Methylthiotransferase_CS"/>
</dbReference>
<evidence type="ECO:0000256" key="12">
    <source>
        <dbReference type="SAM" id="MobiDB-lite"/>
    </source>
</evidence>
<dbReference type="Gene3D" id="3.40.50.12160">
    <property type="entry name" value="Methylthiotransferase, N-terminal domain"/>
    <property type="match status" value="1"/>
</dbReference>
<reference evidence="17" key="1">
    <citation type="submission" date="2019-01" db="EMBL/GenBank/DDBJ databases">
        <title>Anaerobic oxidation of ethane by archaea from a marine hydrocarbon seep.</title>
        <authorList>
            <person name="Musat F."/>
        </authorList>
    </citation>
    <scope>NUCLEOTIDE SEQUENCE [LARGE SCALE GENOMIC DNA]</scope>
</reference>
<feature type="domain" description="TRAM" evidence="13">
    <location>
        <begin position="420"/>
        <end position="479"/>
    </location>
</feature>
<gene>
    <name evidence="16" type="ORF">AEth_01964</name>
</gene>
<comment type="catalytic activity">
    <reaction evidence="10 11">
        <text>N(6)-L-threonylcarbamoyladenosine(37) in tRNA + (sulfur carrier)-SH + AH2 + 2 S-adenosyl-L-methionine = 2-methylsulfanyl-N(6)-L-threonylcarbamoyladenosine(37) in tRNA + (sulfur carrier)-H + 5'-deoxyadenosine + L-methionine + A + S-adenosyl-L-homocysteine + 2 H(+)</text>
        <dbReference type="Rhea" id="RHEA:37075"/>
        <dbReference type="Rhea" id="RHEA-COMP:10163"/>
        <dbReference type="Rhea" id="RHEA-COMP:11092"/>
        <dbReference type="Rhea" id="RHEA-COMP:14737"/>
        <dbReference type="Rhea" id="RHEA-COMP:14739"/>
        <dbReference type="ChEBI" id="CHEBI:13193"/>
        <dbReference type="ChEBI" id="CHEBI:15378"/>
        <dbReference type="ChEBI" id="CHEBI:17319"/>
        <dbReference type="ChEBI" id="CHEBI:17499"/>
        <dbReference type="ChEBI" id="CHEBI:29917"/>
        <dbReference type="ChEBI" id="CHEBI:57844"/>
        <dbReference type="ChEBI" id="CHEBI:57856"/>
        <dbReference type="ChEBI" id="CHEBI:59789"/>
        <dbReference type="ChEBI" id="CHEBI:64428"/>
        <dbReference type="ChEBI" id="CHEBI:74418"/>
        <dbReference type="ChEBI" id="CHEBI:74420"/>
        <dbReference type="EC" id="2.8.4.5"/>
    </reaction>
</comment>
<feature type="domain" description="MTTase N-terminal" evidence="14">
    <location>
        <begin position="1"/>
        <end position="122"/>
    </location>
</feature>
<dbReference type="Pfam" id="PF00919">
    <property type="entry name" value="UPF0004"/>
    <property type="match status" value="1"/>
</dbReference>
<evidence type="ECO:0000256" key="7">
    <source>
        <dbReference type="ARBA" id="ARBA00022723"/>
    </source>
</evidence>
<dbReference type="Pfam" id="PF04055">
    <property type="entry name" value="Radical_SAM"/>
    <property type="match status" value="1"/>
</dbReference>
<dbReference type="InterPro" id="IPR006638">
    <property type="entry name" value="Elp3/MiaA/NifB-like_rSAM"/>
</dbReference>
<evidence type="ECO:0000256" key="4">
    <source>
        <dbReference type="ARBA" id="ARBA00022679"/>
    </source>
</evidence>
<dbReference type="SMART" id="SM00729">
    <property type="entry name" value="Elp3"/>
    <property type="match status" value="1"/>
</dbReference>
<comment type="similarity">
    <text evidence="2 11">Belongs to the methylthiotransferase family. CDKAL1 subfamily.</text>
</comment>
<comment type="cofactor">
    <cofactor evidence="11">
        <name>[4Fe-4S] cluster</name>
        <dbReference type="ChEBI" id="CHEBI:49883"/>
    </cofactor>
    <text evidence="11">Binds 1 or 2 [4Fe-4S] cluster. One cluster is coordinated with 3 cysteines and an exchangeable S-adenosyl-L-methionine.</text>
</comment>
<evidence type="ECO:0000256" key="10">
    <source>
        <dbReference type="ARBA" id="ARBA00051661"/>
    </source>
</evidence>
<dbReference type="PANTHER" id="PTHR11918">
    <property type="entry name" value="RADICAL SAM PROTEINS"/>
    <property type="match status" value="1"/>
</dbReference>
<keyword evidence="4 11" id="KW-0808">Transferase</keyword>
<accession>A0A8B3S0F9</accession>
<evidence type="ECO:0000256" key="5">
    <source>
        <dbReference type="ARBA" id="ARBA00022691"/>
    </source>
</evidence>
<dbReference type="NCBIfam" id="TIGR01578">
    <property type="entry name" value="MiaB-like-B"/>
    <property type="match status" value="1"/>
</dbReference>
<dbReference type="SFLD" id="SFLDS00029">
    <property type="entry name" value="Radical_SAM"/>
    <property type="match status" value="1"/>
</dbReference>
<feature type="region of interest" description="Disordered" evidence="12">
    <location>
        <begin position="120"/>
        <end position="139"/>
    </location>
</feature>
<keyword evidence="5 11" id="KW-0949">S-adenosyl-L-methionine</keyword>
<evidence type="ECO:0000256" key="2">
    <source>
        <dbReference type="ARBA" id="ARBA00008616"/>
    </source>
</evidence>
<dbReference type="PROSITE" id="PS51449">
    <property type="entry name" value="MTTASE_N"/>
    <property type="match status" value="1"/>
</dbReference>
<dbReference type="Proteomes" id="UP000291831">
    <property type="component" value="Unassembled WGS sequence"/>
</dbReference>
<dbReference type="InterPro" id="IPR013848">
    <property type="entry name" value="Methylthiotransferase_N"/>
</dbReference>
<dbReference type="GO" id="GO:0051539">
    <property type="term" value="F:4 iron, 4 sulfur cluster binding"/>
    <property type="evidence" value="ECO:0007669"/>
    <property type="project" value="UniProtKB-UniRule"/>
</dbReference>
<dbReference type="SUPFAM" id="SSF102114">
    <property type="entry name" value="Radical SAM enzymes"/>
    <property type="match status" value="1"/>
</dbReference>
<dbReference type="CDD" id="cd01335">
    <property type="entry name" value="Radical_SAM"/>
    <property type="match status" value="1"/>
</dbReference>
<evidence type="ECO:0000259" key="13">
    <source>
        <dbReference type="PROSITE" id="PS50926"/>
    </source>
</evidence>
<dbReference type="InterPro" id="IPR005839">
    <property type="entry name" value="Methylthiotransferase"/>
</dbReference>
<keyword evidence="3 11" id="KW-0004">4Fe-4S</keyword>
<keyword evidence="6 11" id="KW-0819">tRNA processing</keyword>
<dbReference type="InterPro" id="IPR058240">
    <property type="entry name" value="rSAM_sf"/>
</dbReference>
<dbReference type="EC" id="2.8.4.5" evidence="11"/>
<evidence type="ECO:0000259" key="15">
    <source>
        <dbReference type="PROSITE" id="PS51918"/>
    </source>
</evidence>
<proteinExistence type="inferred from homology"/>
<evidence type="ECO:0000256" key="3">
    <source>
        <dbReference type="ARBA" id="ARBA00022485"/>
    </source>
</evidence>
<dbReference type="GO" id="GO:0035598">
    <property type="term" value="F:tRNA (N(6)-L-threonylcarbamoyladenosine(37)-C(2))-methylthiotransferase activity"/>
    <property type="evidence" value="ECO:0007669"/>
    <property type="project" value="UniProtKB-UniRule"/>
</dbReference>
<dbReference type="NCBIfam" id="TIGR00089">
    <property type="entry name" value="MiaB/RimO family radical SAM methylthiotransferase"/>
    <property type="match status" value="1"/>
</dbReference>
<dbReference type="PROSITE" id="PS50926">
    <property type="entry name" value="TRAM"/>
    <property type="match status" value="1"/>
</dbReference>
<dbReference type="InterPro" id="IPR038135">
    <property type="entry name" value="Methylthiotransferase_N_sf"/>
</dbReference>
<dbReference type="InterPro" id="IPR007197">
    <property type="entry name" value="rSAM"/>
</dbReference>
<dbReference type="FunFam" id="3.80.30.20:FF:000002">
    <property type="entry name" value="threonylcarbamoyladenosine tRNA methylthiotransferase isoform X2"/>
    <property type="match status" value="1"/>
</dbReference>
<evidence type="ECO:0000256" key="9">
    <source>
        <dbReference type="ARBA" id="ARBA00023014"/>
    </source>
</evidence>
<dbReference type="InterPro" id="IPR023404">
    <property type="entry name" value="rSAM_horseshoe"/>
</dbReference>
<dbReference type="SFLD" id="SFLDG01082">
    <property type="entry name" value="B12-binding_domain_containing"/>
    <property type="match status" value="1"/>
</dbReference>
<evidence type="ECO:0000256" key="6">
    <source>
        <dbReference type="ARBA" id="ARBA00022694"/>
    </source>
</evidence>
<dbReference type="InterPro" id="IPR002792">
    <property type="entry name" value="TRAM_dom"/>
</dbReference>
<dbReference type="GO" id="GO:0046872">
    <property type="term" value="F:metal ion binding"/>
    <property type="evidence" value="ECO:0007669"/>
    <property type="project" value="UniProtKB-UniRule"/>
</dbReference>
<protein>
    <recommendedName>
        <fullName evidence="11">tRNA-t(6)A37 methylthiotransferase</fullName>
        <ecNumber evidence="11">2.8.4.5</ecNumber>
    </recommendedName>
</protein>
<dbReference type="PANTHER" id="PTHR11918:SF45">
    <property type="entry name" value="THREONYLCARBAMOYLADENOSINE TRNA METHYLTHIOTRANSFERASE"/>
    <property type="match status" value="1"/>
</dbReference>
<dbReference type="PROSITE" id="PS01278">
    <property type="entry name" value="MTTASE_RADICAL"/>
    <property type="match status" value="1"/>
</dbReference>
<evidence type="ECO:0000256" key="1">
    <source>
        <dbReference type="ARBA" id="ARBA00002399"/>
    </source>
</evidence>
<feature type="domain" description="Radical SAM core" evidence="15">
    <location>
        <begin position="188"/>
        <end position="419"/>
    </location>
</feature>
<dbReference type="Pfam" id="PF01938">
    <property type="entry name" value="TRAM"/>
    <property type="match status" value="1"/>
</dbReference>
<sequence length="479" mass="53650">MKIYIKTYGCTANHADSRYIAEAITSIGHTLCDEADADMIIVNTCTVTECTEQRVLSYIRSHHHDHHSDNHCHHSDNHGKDMIVAGCLPAAQPEYMRHLGIDKFITPRTLNDITRLIPKNTTKPVPENTAPGLIPKNSLPTSTAIAVPMETMGSGHKTSHNNLSTSRAITAPVETTGRDRKTTHNRLPTSTAIAAVNIATGCIGECSYCIVKKARGELTSKSIPEIKQEVTKLISNGIWEIQLAGQDTACYGLDTGYSLPELLDELSNIRGDFRIRVGMMNPAAAKNITGELIEAYQNEKIYKFLHLPVQSGSDTVLEDMKRHYKTEDYRKIISAFRSSYPDGIVSTDFIVGYPTERGEDFQHTLALLREVQAFKVNITRFSPRPHTKASQLKEISSGIKKERSRELTKEHHRIARQILHRYIGKTCKVTVTKRGKNNTSVTRDDNYRYIVIKEKLPLTSQHKVKITDAAVTYLVGERM</sequence>
<name>A0A8B3S0F9_9EURY</name>
<comment type="caution">
    <text evidence="16">The sequence shown here is derived from an EMBL/GenBank/DDBJ whole genome shotgun (WGS) entry which is preliminary data.</text>
</comment>
<organism evidence="16 17">
    <name type="scientific">Candidatus Argoarchaeum ethanivorans</name>
    <dbReference type="NCBI Taxonomy" id="2608793"/>
    <lineage>
        <taxon>Archaea</taxon>
        <taxon>Methanobacteriati</taxon>
        <taxon>Methanobacteriota</taxon>
        <taxon>Stenosarchaea group</taxon>
        <taxon>Methanomicrobia</taxon>
        <taxon>Methanosarcinales</taxon>
        <taxon>Methanosarcinales incertae sedis</taxon>
        <taxon>GOM Arc I cluster</taxon>
        <taxon>Candidatus Argoarchaeum</taxon>
    </lineage>
</organism>
<keyword evidence="8 11" id="KW-0408">Iron</keyword>
<dbReference type="AlphaFoldDB" id="A0A8B3S0F9"/>
<evidence type="ECO:0000313" key="16">
    <source>
        <dbReference type="EMBL" id="RZB28704.1"/>
    </source>
</evidence>
<dbReference type="InterPro" id="IPR006466">
    <property type="entry name" value="MiaB-like_arc_euk"/>
</dbReference>
<keyword evidence="7 11" id="KW-0479">Metal-binding</keyword>
<dbReference type="PROSITE" id="PS51918">
    <property type="entry name" value="RADICAL_SAM"/>
    <property type="match status" value="1"/>
</dbReference>
<dbReference type="EMBL" id="RPGO01000040">
    <property type="protein sequence ID" value="RZB28704.1"/>
    <property type="molecule type" value="Genomic_DNA"/>
</dbReference>
<evidence type="ECO:0000256" key="11">
    <source>
        <dbReference type="RuleBase" id="RU368081"/>
    </source>
</evidence>
<comment type="function">
    <text evidence="1 11">Catalyzes the methylthiolation of N6-threonylcarbamoyladenosine (t(6)A), leading to the formation of 2-methylthio-N6-threonylcarbamoyladenosine (ms(2)t(6)A) at position 37 in tRNAs that read codons beginning with adenine.</text>
</comment>
<evidence type="ECO:0000259" key="14">
    <source>
        <dbReference type="PROSITE" id="PS51449"/>
    </source>
</evidence>
<evidence type="ECO:0000256" key="8">
    <source>
        <dbReference type="ARBA" id="ARBA00023004"/>
    </source>
</evidence>
<keyword evidence="9 11" id="KW-0411">Iron-sulfur</keyword>
<dbReference type="Gene3D" id="3.80.30.20">
    <property type="entry name" value="tm_1862 like domain"/>
    <property type="match status" value="1"/>
</dbReference>
<evidence type="ECO:0000313" key="17">
    <source>
        <dbReference type="Proteomes" id="UP000291831"/>
    </source>
</evidence>